<keyword evidence="3" id="KW-1003">Cell membrane</keyword>
<dbReference type="InterPro" id="IPR000731">
    <property type="entry name" value="SSD"/>
</dbReference>
<keyword evidence="11" id="KW-1185">Reference proteome</keyword>
<feature type="region of interest" description="Disordered" evidence="7">
    <location>
        <begin position="723"/>
        <end position="743"/>
    </location>
</feature>
<dbReference type="SUPFAM" id="SSF82866">
    <property type="entry name" value="Multidrug efflux transporter AcrB transmembrane domain"/>
    <property type="match status" value="2"/>
</dbReference>
<evidence type="ECO:0000256" key="1">
    <source>
        <dbReference type="ARBA" id="ARBA00004651"/>
    </source>
</evidence>
<organism evidence="10 11">
    <name type="scientific">Streptomyces tateyamensis</name>
    <dbReference type="NCBI Taxonomy" id="565073"/>
    <lineage>
        <taxon>Bacteria</taxon>
        <taxon>Bacillati</taxon>
        <taxon>Actinomycetota</taxon>
        <taxon>Actinomycetes</taxon>
        <taxon>Kitasatosporales</taxon>
        <taxon>Streptomycetaceae</taxon>
        <taxon>Streptomyces</taxon>
    </lineage>
</organism>
<evidence type="ECO:0000259" key="9">
    <source>
        <dbReference type="PROSITE" id="PS50156"/>
    </source>
</evidence>
<keyword evidence="6 8" id="KW-0472">Membrane</keyword>
<feature type="transmembrane region" description="Helical" evidence="8">
    <location>
        <begin position="315"/>
        <end position="336"/>
    </location>
</feature>
<dbReference type="Proteomes" id="UP000248039">
    <property type="component" value="Unassembled WGS sequence"/>
</dbReference>
<dbReference type="PROSITE" id="PS50156">
    <property type="entry name" value="SSD"/>
    <property type="match status" value="1"/>
</dbReference>
<feature type="transmembrane region" description="Helical" evidence="8">
    <location>
        <begin position="573"/>
        <end position="594"/>
    </location>
</feature>
<dbReference type="AlphaFoldDB" id="A0A2V4PAX9"/>
<keyword evidence="5 8" id="KW-1133">Transmembrane helix</keyword>
<evidence type="ECO:0000256" key="6">
    <source>
        <dbReference type="ARBA" id="ARBA00023136"/>
    </source>
</evidence>
<dbReference type="OrthoDB" id="2365435at2"/>
<comment type="similarity">
    <text evidence="2">Belongs to the resistance-nodulation-cell division (RND) (TC 2.A.6) family. MmpL subfamily.</text>
</comment>
<feature type="transmembrane region" description="Helical" evidence="8">
    <location>
        <begin position="547"/>
        <end position="566"/>
    </location>
</feature>
<evidence type="ECO:0000313" key="10">
    <source>
        <dbReference type="EMBL" id="PYC88129.1"/>
    </source>
</evidence>
<dbReference type="InterPro" id="IPR050545">
    <property type="entry name" value="Mycobact_MmpL"/>
</dbReference>
<evidence type="ECO:0000256" key="4">
    <source>
        <dbReference type="ARBA" id="ARBA00022692"/>
    </source>
</evidence>
<evidence type="ECO:0000256" key="2">
    <source>
        <dbReference type="ARBA" id="ARBA00010157"/>
    </source>
</evidence>
<feature type="transmembrane region" description="Helical" evidence="8">
    <location>
        <begin position="651"/>
        <end position="674"/>
    </location>
</feature>
<protein>
    <recommendedName>
        <fullName evidence="9">SSD domain-containing protein</fullName>
    </recommendedName>
</protein>
<dbReference type="InterPro" id="IPR004869">
    <property type="entry name" value="MMPL_dom"/>
</dbReference>
<feature type="domain" description="SSD" evidence="9">
    <location>
        <begin position="231"/>
        <end position="337"/>
    </location>
</feature>
<evidence type="ECO:0000313" key="11">
    <source>
        <dbReference type="Proteomes" id="UP000248039"/>
    </source>
</evidence>
<name>A0A2V4PAX9_9ACTN</name>
<dbReference type="RefSeq" id="WP_110664709.1">
    <property type="nucleotide sequence ID" value="NZ_PYBW01000006.1"/>
</dbReference>
<feature type="transmembrane region" description="Helical" evidence="8">
    <location>
        <begin position="680"/>
        <end position="700"/>
    </location>
</feature>
<accession>A0A2V4PAX9</accession>
<keyword evidence="4 8" id="KW-0812">Transmembrane</keyword>
<evidence type="ECO:0000256" key="5">
    <source>
        <dbReference type="ARBA" id="ARBA00022989"/>
    </source>
</evidence>
<proteinExistence type="inferred from homology"/>
<evidence type="ECO:0000256" key="7">
    <source>
        <dbReference type="SAM" id="MobiDB-lite"/>
    </source>
</evidence>
<dbReference type="Pfam" id="PF03176">
    <property type="entry name" value="MMPL"/>
    <property type="match status" value="2"/>
</dbReference>
<sequence length="743" mass="78660">MFHRIGQFVVQKAWWVIAGWVIAAIAIVATAPTLTAQTDESAFLPKHYESIQAMDVQQKAFPDNFTPSAMLLFERTDGGQLTAEDKAAMQKATDGLTAEHLKYVDKIVPVSDKTTSKDGKYALSMVGFDKNAPKQGTETADTAKKLREDGKTLVQGSNLKVQVGGQAAQNLDQQDSSKLANALIGVGTVVIILLTLFLIFRSPLIAFLPVALIAVFSMVANGLIADASKAFGLKADSSVSAILIVVLFGVGTDYFLFLIFRYRERLRAGEERQTAMVNAVGRVGEAISSAAGAVIVAFSVLVLSSLGMFKAMGPSLAIAVGVTALASVTLVPAVLVKIPERVLFWEKGLIYAVRKVILRHQPKPRTKWRLEPTGATFARFGHAVQRRPGMVAAVSGLILVALALGATGYKGTFDLASSSMPKTKESMVVQSTLASSFSAGAADPSDVYVTSSNGTPLDKSTFPAYVKALGEVRGIGSVAPQPKVNADGTTADFTVMLNDDPASNHAIDTIGKLRSVAHSQAPENTQVYVGGLTSVYKDINTAMAHDYSLVFPIAALLIMLILGLLLRSVVAPWYLMAAVGLGFGATVGATTLVFQNMKGEPGLMFMLPMFIYLFVVAIGTDYNILMIARLREEAQEGRSPREAASMALRHGGPTVAAAGGILAATFATMCFAGNTLFSEIGFSVAFGIAVSAFVMAMFFTPALTAMLGRKAWWPGHQGLAGHGTSHVVAGSAPQPDAQPAGRR</sequence>
<feature type="transmembrane region" description="Helical" evidence="8">
    <location>
        <begin position="389"/>
        <end position="409"/>
    </location>
</feature>
<dbReference type="PANTHER" id="PTHR33406:SF6">
    <property type="entry name" value="MEMBRANE PROTEIN YDGH-RELATED"/>
    <property type="match status" value="1"/>
</dbReference>
<dbReference type="Gene3D" id="1.20.1640.10">
    <property type="entry name" value="Multidrug efflux transporter AcrB transmembrane domain"/>
    <property type="match status" value="2"/>
</dbReference>
<feature type="transmembrane region" description="Helical" evidence="8">
    <location>
        <begin position="283"/>
        <end position="309"/>
    </location>
</feature>
<evidence type="ECO:0000256" key="3">
    <source>
        <dbReference type="ARBA" id="ARBA00022475"/>
    </source>
</evidence>
<dbReference type="PANTHER" id="PTHR33406">
    <property type="entry name" value="MEMBRANE PROTEIN MJ1562-RELATED"/>
    <property type="match status" value="1"/>
</dbReference>
<comment type="caution">
    <text evidence="10">The sequence shown here is derived from an EMBL/GenBank/DDBJ whole genome shotgun (WGS) entry which is preliminary data.</text>
</comment>
<gene>
    <name evidence="10" type="ORF">C7C46_01390</name>
</gene>
<dbReference type="EMBL" id="PYBW01000006">
    <property type="protein sequence ID" value="PYC88129.1"/>
    <property type="molecule type" value="Genomic_DNA"/>
</dbReference>
<feature type="transmembrane region" description="Helical" evidence="8">
    <location>
        <begin position="606"/>
        <end position="630"/>
    </location>
</feature>
<comment type="subcellular location">
    <subcellularLocation>
        <location evidence="1">Cell membrane</location>
        <topology evidence="1">Multi-pass membrane protein</topology>
    </subcellularLocation>
</comment>
<feature type="transmembrane region" description="Helical" evidence="8">
    <location>
        <begin position="179"/>
        <end position="199"/>
    </location>
</feature>
<reference evidence="10 11" key="1">
    <citation type="submission" date="2018-03" db="EMBL/GenBank/DDBJ databases">
        <title>Bioinformatic expansion and discovery of thiopeptide antibiotics.</title>
        <authorList>
            <person name="Schwalen C.J."/>
            <person name="Hudson G.A."/>
            <person name="Mitchell D.A."/>
        </authorList>
    </citation>
    <scope>NUCLEOTIDE SEQUENCE [LARGE SCALE GENOMIC DNA]</scope>
    <source>
        <strain evidence="10 11">ATCC 21389</strain>
    </source>
</reference>
<feature type="transmembrane region" description="Helical" evidence="8">
    <location>
        <begin position="237"/>
        <end position="262"/>
    </location>
</feature>
<dbReference type="GO" id="GO:0005886">
    <property type="term" value="C:plasma membrane"/>
    <property type="evidence" value="ECO:0007669"/>
    <property type="project" value="UniProtKB-SubCell"/>
</dbReference>
<feature type="transmembrane region" description="Helical" evidence="8">
    <location>
        <begin position="206"/>
        <end position="225"/>
    </location>
</feature>
<feature type="transmembrane region" description="Helical" evidence="8">
    <location>
        <begin position="12"/>
        <end position="31"/>
    </location>
</feature>
<evidence type="ECO:0000256" key="8">
    <source>
        <dbReference type="SAM" id="Phobius"/>
    </source>
</evidence>